<dbReference type="Proteomes" id="UP000440224">
    <property type="component" value="Unassembled WGS sequence"/>
</dbReference>
<dbReference type="AlphaFoldDB" id="A0A6N7QCF2"/>
<organism evidence="1 2">
    <name type="scientific">Polyangium spumosum</name>
    <dbReference type="NCBI Taxonomy" id="889282"/>
    <lineage>
        <taxon>Bacteria</taxon>
        <taxon>Pseudomonadati</taxon>
        <taxon>Myxococcota</taxon>
        <taxon>Polyangia</taxon>
        <taxon>Polyangiales</taxon>
        <taxon>Polyangiaceae</taxon>
        <taxon>Polyangium</taxon>
    </lineage>
</organism>
<sequence length="172" mass="18913">MLPNLAAEVAFWQNAFGLDDWTIEARHVADLRYPCNDAGAGYPAKGERMAGLCDVDIATKRAWISVQRPRTMKQLRAWPEVVLHEVMHVLGAATRAPGWTIQQEHRTINALVPTLAKARRRTPDLAASAARTLAEAYRRAAVEIAARRVSPNETFVRAAAAMTVTPQSSGSR</sequence>
<evidence type="ECO:0000313" key="1">
    <source>
        <dbReference type="EMBL" id="MRG98561.1"/>
    </source>
</evidence>
<comment type="caution">
    <text evidence="1">The sequence shown here is derived from an EMBL/GenBank/DDBJ whole genome shotgun (WGS) entry which is preliminary data.</text>
</comment>
<evidence type="ECO:0000313" key="2">
    <source>
        <dbReference type="Proteomes" id="UP000440224"/>
    </source>
</evidence>
<protein>
    <recommendedName>
        <fullName evidence="3">SprT-like domain-containing protein</fullName>
    </recommendedName>
</protein>
<name>A0A6N7QCF2_9BACT</name>
<keyword evidence="2" id="KW-1185">Reference proteome</keyword>
<proteinExistence type="predicted"/>
<evidence type="ECO:0008006" key="3">
    <source>
        <dbReference type="Google" id="ProtNLM"/>
    </source>
</evidence>
<accession>A0A6N7QCF2</accession>
<reference evidence="1 2" key="1">
    <citation type="submission" date="2019-10" db="EMBL/GenBank/DDBJ databases">
        <title>A soil myxobacterium in the family Polyangiaceae.</title>
        <authorList>
            <person name="Li Y."/>
            <person name="Wang J."/>
        </authorList>
    </citation>
    <scope>NUCLEOTIDE SEQUENCE [LARGE SCALE GENOMIC DNA]</scope>
    <source>
        <strain evidence="1 2">DSM 14734</strain>
    </source>
</reference>
<dbReference type="EMBL" id="WJIE01000038">
    <property type="protein sequence ID" value="MRG98561.1"/>
    <property type="molecule type" value="Genomic_DNA"/>
</dbReference>
<gene>
    <name evidence="1" type="ORF">GF068_42615</name>
</gene>